<dbReference type="Gene3D" id="3.40.50.720">
    <property type="entry name" value="NAD(P)-binding Rossmann-like Domain"/>
    <property type="match status" value="1"/>
</dbReference>
<reference evidence="2 3" key="1">
    <citation type="submission" date="2015-04" db="EMBL/GenBank/DDBJ databases">
        <title>Comparative genomics of rhizobia nodulating Arachis hypogaea in China.</title>
        <authorList>
            <person name="Li Y."/>
        </authorList>
    </citation>
    <scope>NUCLEOTIDE SEQUENCE [LARGE SCALE GENOMIC DNA]</scope>
    <source>
        <strain evidence="2 3">CCBAU 51757</strain>
    </source>
</reference>
<dbReference type="OrthoDB" id="109735at2"/>
<dbReference type="PANTHER" id="PTHR43162:SF1">
    <property type="entry name" value="PRESTALK A DIFFERENTIATION PROTEIN A"/>
    <property type="match status" value="1"/>
</dbReference>
<dbReference type="Gene3D" id="3.90.25.10">
    <property type="entry name" value="UDP-galactose 4-epimerase, domain 1"/>
    <property type="match status" value="1"/>
</dbReference>
<dbReference type="InterPro" id="IPR036291">
    <property type="entry name" value="NAD(P)-bd_dom_sf"/>
</dbReference>
<dbReference type="RefSeq" id="WP_128919732.1">
    <property type="nucleotide sequence ID" value="NZ_LBJC01000027.1"/>
</dbReference>
<gene>
    <name evidence="2" type="ORF">XH99_20490</name>
</gene>
<dbReference type="Proteomes" id="UP000289546">
    <property type="component" value="Unassembled WGS sequence"/>
</dbReference>
<evidence type="ECO:0000313" key="2">
    <source>
        <dbReference type="EMBL" id="RXH26320.1"/>
    </source>
</evidence>
<protein>
    <submittedName>
        <fullName evidence="2">NmrA family transcriptional regulator</fullName>
    </submittedName>
</protein>
<organism evidence="2 3">
    <name type="scientific">Bradyrhizobium nanningense</name>
    <dbReference type="NCBI Taxonomy" id="1325118"/>
    <lineage>
        <taxon>Bacteria</taxon>
        <taxon>Pseudomonadati</taxon>
        <taxon>Pseudomonadota</taxon>
        <taxon>Alphaproteobacteria</taxon>
        <taxon>Hyphomicrobiales</taxon>
        <taxon>Nitrobacteraceae</taxon>
        <taxon>Bradyrhizobium</taxon>
    </lineage>
</organism>
<dbReference type="EMBL" id="LBJQ01000082">
    <property type="protein sequence ID" value="RXH26320.1"/>
    <property type="molecule type" value="Genomic_DNA"/>
</dbReference>
<dbReference type="Pfam" id="PF05368">
    <property type="entry name" value="NmrA"/>
    <property type="match status" value="1"/>
</dbReference>
<evidence type="ECO:0000259" key="1">
    <source>
        <dbReference type="Pfam" id="PF05368"/>
    </source>
</evidence>
<dbReference type="SUPFAM" id="SSF51735">
    <property type="entry name" value="NAD(P)-binding Rossmann-fold domains"/>
    <property type="match status" value="1"/>
</dbReference>
<keyword evidence="3" id="KW-1185">Reference proteome</keyword>
<sequence>MGKPKFLITGATGDTGRNATHKLLEQGFDVRALVHKEDERSARLSAAGAEIVVGDLLDLDQIRSALDGVAAAYFVFPIQPGLIEATVYFAQAAKEAGVSAVVNMSQISARRESRSHAARDHWIAERVFDWSGVPVTHLRPTFFAEWLLYPGNRNTIVERGVIEMPLGDGRHAPIAAEDQARLIAKILTKPEPHAGKTYSLHGPIEMNQAGIAAAVSEMLGRKITYQPITIPQYRKRLERAGRPAFLTQHLCEVALDYQNGMFSGEDEVIAEVTGRAPMSVHEFVRQHQEAFKSNDAVA</sequence>
<proteinExistence type="predicted"/>
<name>A0A4Q0S2Q0_9BRAD</name>
<dbReference type="InterPro" id="IPR051604">
    <property type="entry name" value="Ergot_Alk_Oxidoreductase"/>
</dbReference>
<evidence type="ECO:0000313" key="3">
    <source>
        <dbReference type="Proteomes" id="UP000289546"/>
    </source>
</evidence>
<dbReference type="InterPro" id="IPR008030">
    <property type="entry name" value="NmrA-like"/>
</dbReference>
<accession>A0A4Q0S2Q0</accession>
<dbReference type="PANTHER" id="PTHR43162">
    <property type="match status" value="1"/>
</dbReference>
<feature type="domain" description="NmrA-like" evidence="1">
    <location>
        <begin position="5"/>
        <end position="237"/>
    </location>
</feature>
<dbReference type="AlphaFoldDB" id="A0A4Q0S2Q0"/>
<comment type="caution">
    <text evidence="2">The sequence shown here is derived from an EMBL/GenBank/DDBJ whole genome shotgun (WGS) entry which is preliminary data.</text>
</comment>
<dbReference type="CDD" id="cd05231">
    <property type="entry name" value="NmrA_TMR_like_1_SDR_a"/>
    <property type="match status" value="1"/>
</dbReference>